<accession>A0A7Y9I7H3</accession>
<organism evidence="2 3">
    <name type="scientific">Microlunatus parietis</name>
    <dbReference type="NCBI Taxonomy" id="682979"/>
    <lineage>
        <taxon>Bacteria</taxon>
        <taxon>Bacillati</taxon>
        <taxon>Actinomycetota</taxon>
        <taxon>Actinomycetes</taxon>
        <taxon>Propionibacteriales</taxon>
        <taxon>Propionibacteriaceae</taxon>
        <taxon>Microlunatus</taxon>
    </lineage>
</organism>
<dbReference type="EMBL" id="JACCBU010000001">
    <property type="protein sequence ID" value="NYE71711.1"/>
    <property type="molecule type" value="Genomic_DNA"/>
</dbReference>
<keyword evidence="1" id="KW-1133">Transmembrane helix</keyword>
<name>A0A7Y9I7H3_9ACTN</name>
<evidence type="ECO:0000313" key="3">
    <source>
        <dbReference type="Proteomes" id="UP000569914"/>
    </source>
</evidence>
<gene>
    <name evidence="2" type="ORF">BKA15_003040</name>
</gene>
<keyword evidence="3" id="KW-1185">Reference proteome</keyword>
<comment type="caution">
    <text evidence="2">The sequence shown here is derived from an EMBL/GenBank/DDBJ whole genome shotgun (WGS) entry which is preliminary data.</text>
</comment>
<feature type="transmembrane region" description="Helical" evidence="1">
    <location>
        <begin position="35"/>
        <end position="53"/>
    </location>
</feature>
<feature type="transmembrane region" description="Helical" evidence="1">
    <location>
        <begin position="7"/>
        <end position="29"/>
    </location>
</feature>
<sequence length="63" mass="6659">MSGRVRVVVVAGLVLAALVLVAVFAAWLVGEVSSGNFLALLWVLPFPVVAWLIRSAHADGMDK</sequence>
<evidence type="ECO:0000256" key="1">
    <source>
        <dbReference type="SAM" id="Phobius"/>
    </source>
</evidence>
<keyword evidence="1" id="KW-0812">Transmembrane</keyword>
<reference evidence="2 3" key="1">
    <citation type="submission" date="2020-07" db="EMBL/GenBank/DDBJ databases">
        <title>Sequencing the genomes of 1000 actinobacteria strains.</title>
        <authorList>
            <person name="Klenk H.-P."/>
        </authorList>
    </citation>
    <scope>NUCLEOTIDE SEQUENCE [LARGE SCALE GENOMIC DNA]</scope>
    <source>
        <strain evidence="2 3">DSM 22083</strain>
    </source>
</reference>
<proteinExistence type="predicted"/>
<protein>
    <submittedName>
        <fullName evidence="2">Uncharacterized protein</fullName>
    </submittedName>
</protein>
<evidence type="ECO:0000313" key="2">
    <source>
        <dbReference type="EMBL" id="NYE71711.1"/>
    </source>
</evidence>
<dbReference type="Proteomes" id="UP000569914">
    <property type="component" value="Unassembled WGS sequence"/>
</dbReference>
<dbReference type="RefSeq" id="WP_179752050.1">
    <property type="nucleotide sequence ID" value="NZ_JACCBU010000001.1"/>
</dbReference>
<dbReference type="AlphaFoldDB" id="A0A7Y9I7H3"/>
<keyword evidence="1" id="KW-0472">Membrane</keyword>